<feature type="region of interest" description="Disordered" evidence="12">
    <location>
        <begin position="1"/>
        <end position="23"/>
    </location>
</feature>
<dbReference type="Proteomes" id="UP000318626">
    <property type="component" value="Chromosome"/>
</dbReference>
<keyword evidence="3 9" id="KW-0378">Hydrolase</keyword>
<keyword evidence="4 9" id="KW-0347">Helicase</keyword>
<feature type="compositionally biased region" description="Low complexity" evidence="12">
    <location>
        <begin position="1"/>
        <end position="21"/>
    </location>
</feature>
<dbReference type="GO" id="GO:0005829">
    <property type="term" value="C:cytosol"/>
    <property type="evidence" value="ECO:0007669"/>
    <property type="project" value="UniProtKB-ARBA"/>
</dbReference>
<dbReference type="CDD" id="cd04459">
    <property type="entry name" value="Rho_CSD"/>
    <property type="match status" value="1"/>
</dbReference>
<dbReference type="GO" id="GO:0004386">
    <property type="term" value="F:helicase activity"/>
    <property type="evidence" value="ECO:0007669"/>
    <property type="project" value="UniProtKB-UniRule"/>
</dbReference>
<dbReference type="NCBIfam" id="NF006886">
    <property type="entry name" value="PRK09376.1"/>
    <property type="match status" value="1"/>
</dbReference>
<dbReference type="HAMAP" id="MF_01884">
    <property type="entry name" value="Rho"/>
    <property type="match status" value="1"/>
</dbReference>
<comment type="function">
    <text evidence="9">Facilitates transcription termination by a mechanism that involves Rho binding to the nascent RNA, activation of Rho's RNA-dependent ATPase activity, and release of the mRNA from the DNA template.</text>
</comment>
<dbReference type="Pfam" id="PF07498">
    <property type="entry name" value="Rho_N"/>
    <property type="match status" value="1"/>
</dbReference>
<evidence type="ECO:0000256" key="9">
    <source>
        <dbReference type="HAMAP-Rule" id="MF_01884"/>
    </source>
</evidence>
<dbReference type="InterPro" id="IPR041703">
    <property type="entry name" value="Rho_factor_ATP-bd"/>
</dbReference>
<evidence type="ECO:0000256" key="11">
    <source>
        <dbReference type="PROSITE-ProRule" id="PRU01203"/>
    </source>
</evidence>
<reference evidence="15" key="1">
    <citation type="submission" date="2019-02" db="EMBL/GenBank/DDBJ databases">
        <title>Deep-cultivation of Planctomycetes and their phenomic and genomic characterization uncovers novel biology.</title>
        <authorList>
            <person name="Wiegand S."/>
            <person name="Jogler M."/>
            <person name="Boedeker C."/>
            <person name="Pinto D."/>
            <person name="Vollmers J."/>
            <person name="Rivas-Marin E."/>
            <person name="Kohn T."/>
            <person name="Peeters S.H."/>
            <person name="Heuer A."/>
            <person name="Rast P."/>
            <person name="Oberbeckmann S."/>
            <person name="Bunk B."/>
            <person name="Jeske O."/>
            <person name="Meyerdierks A."/>
            <person name="Storesund J.E."/>
            <person name="Kallscheuer N."/>
            <person name="Luecker S."/>
            <person name="Lage O.M."/>
            <person name="Pohl T."/>
            <person name="Merkel B.J."/>
            <person name="Hornburger P."/>
            <person name="Mueller R.-W."/>
            <person name="Bruemmer F."/>
            <person name="Labrenz M."/>
            <person name="Spormann A.M."/>
            <person name="Op den Camp H."/>
            <person name="Overmann J."/>
            <person name="Amann R."/>
            <person name="Jetten M.S.M."/>
            <person name="Mascher T."/>
            <person name="Medema M.H."/>
            <person name="Devos D.P."/>
            <person name="Kaster A.-K."/>
            <person name="Ovreas L."/>
            <person name="Rohde M."/>
            <person name="Galperin M.Y."/>
            <person name="Jogler C."/>
        </authorList>
    </citation>
    <scope>NUCLEOTIDE SEQUENCE [LARGE SCALE GENOMIC DNA]</scope>
    <source>
        <strain evidence="15">Pan97</strain>
    </source>
</reference>
<dbReference type="EMBL" id="CP036289">
    <property type="protein sequence ID" value="QDU74341.1"/>
    <property type="molecule type" value="Genomic_DNA"/>
</dbReference>
<dbReference type="AlphaFoldDB" id="A0A518C541"/>
<evidence type="ECO:0000256" key="7">
    <source>
        <dbReference type="ARBA" id="ARBA00023015"/>
    </source>
</evidence>
<evidence type="ECO:0000256" key="10">
    <source>
        <dbReference type="NCBIfam" id="TIGR00767"/>
    </source>
</evidence>
<evidence type="ECO:0000256" key="6">
    <source>
        <dbReference type="ARBA" id="ARBA00022884"/>
    </source>
</evidence>
<evidence type="ECO:0000256" key="3">
    <source>
        <dbReference type="ARBA" id="ARBA00022801"/>
    </source>
</evidence>
<feature type="binding site" evidence="9">
    <location>
        <begin position="288"/>
        <end position="293"/>
    </location>
    <ligand>
        <name>ATP</name>
        <dbReference type="ChEBI" id="CHEBI:30616"/>
    </ligand>
</feature>
<keyword evidence="15" id="KW-1185">Reference proteome</keyword>
<proteinExistence type="inferred from homology"/>
<evidence type="ECO:0000313" key="14">
    <source>
        <dbReference type="EMBL" id="QDU74341.1"/>
    </source>
</evidence>
<dbReference type="InterPro" id="IPR011129">
    <property type="entry name" value="CSD"/>
</dbReference>
<dbReference type="NCBIfam" id="TIGR00767">
    <property type="entry name" value="rho"/>
    <property type="match status" value="1"/>
</dbReference>
<feature type="region of interest" description="Disordered" evidence="12">
    <location>
        <begin position="38"/>
        <end position="93"/>
    </location>
</feature>
<keyword evidence="1 9" id="KW-0806">Transcription termination</keyword>
<dbReference type="KEGG" id="bvo:Pan97_13480"/>
<dbReference type="SUPFAM" id="SSF50249">
    <property type="entry name" value="Nucleic acid-binding proteins"/>
    <property type="match status" value="1"/>
</dbReference>
<evidence type="ECO:0000256" key="12">
    <source>
        <dbReference type="SAM" id="MobiDB-lite"/>
    </source>
</evidence>
<feature type="binding site" evidence="9">
    <location>
        <begin position="300"/>
        <end position="305"/>
    </location>
    <ligand>
        <name>ATP</name>
        <dbReference type="ChEBI" id="CHEBI:30616"/>
    </ligand>
</feature>
<dbReference type="InterPro" id="IPR012340">
    <property type="entry name" value="NA-bd_OB-fold"/>
</dbReference>
<dbReference type="GO" id="GO:0005524">
    <property type="term" value="F:ATP binding"/>
    <property type="evidence" value="ECO:0007669"/>
    <property type="project" value="UniProtKB-UniRule"/>
</dbReference>
<dbReference type="InterPro" id="IPR003593">
    <property type="entry name" value="AAA+_ATPase"/>
</dbReference>
<comment type="caution">
    <text evidence="9">Lacks conserved residue(s) required for the propagation of feature annotation.</text>
</comment>
<name>A0A518C541_9BACT</name>
<dbReference type="InterPro" id="IPR004665">
    <property type="entry name" value="Term_rho"/>
</dbReference>
<dbReference type="PANTHER" id="PTHR46425:SF1">
    <property type="entry name" value="TRANSCRIPTION TERMINATION FACTOR RHO"/>
    <property type="match status" value="1"/>
</dbReference>
<dbReference type="SMART" id="SM00959">
    <property type="entry name" value="Rho_N"/>
    <property type="match status" value="1"/>
</dbReference>
<feature type="compositionally biased region" description="Low complexity" evidence="12">
    <location>
        <begin position="53"/>
        <end position="68"/>
    </location>
</feature>
<dbReference type="PANTHER" id="PTHR46425">
    <property type="entry name" value="TRANSCRIPTION TERMINATION FACTOR RHO"/>
    <property type="match status" value="1"/>
</dbReference>
<dbReference type="GO" id="GO:0008186">
    <property type="term" value="F:ATP-dependent activity, acting on RNA"/>
    <property type="evidence" value="ECO:0007669"/>
    <property type="project" value="UniProtKB-UniRule"/>
</dbReference>
<dbReference type="EC" id="3.6.4.-" evidence="9 10"/>
<evidence type="ECO:0000256" key="5">
    <source>
        <dbReference type="ARBA" id="ARBA00022840"/>
    </source>
</evidence>
<keyword evidence="5 9" id="KW-0067">ATP-binding</keyword>
<comment type="similarity">
    <text evidence="9 11">Belongs to the Rho family.</text>
</comment>
<evidence type="ECO:0000256" key="1">
    <source>
        <dbReference type="ARBA" id="ARBA00022472"/>
    </source>
</evidence>
<dbReference type="InterPro" id="IPR027417">
    <property type="entry name" value="P-loop_NTPase"/>
</dbReference>
<dbReference type="CDD" id="cd01128">
    <property type="entry name" value="rho_factor_C"/>
    <property type="match status" value="1"/>
</dbReference>
<evidence type="ECO:0000256" key="4">
    <source>
        <dbReference type="ARBA" id="ARBA00022806"/>
    </source>
</evidence>
<sequence length="541" mass="60917">MAHRNTTTNRNTNNNNSNSNNKLTSRVSQDANAFGAGIMPETSEAASDQANHSMPNSPQPSDSSSNHASDGHRSSRGSNRRNNNSYDDGPEPMSLAEQIARGKHRGDQGEDDEQFEQLKHSEVHIAELQKMSMQELIEEARKENLEDVSGSRRQDLIFRILKERVKMSGLMYGEGTLEILPDGFGFLRSPDYHYLSCPDDIYVSPSQIRRFGLKTGNIVTGQIRPPKENERYFALLRVEAVNYQDPNVAAQKVFFDDLTPLHPDDRIRMETTPEEFSGRIIDLIVPIGFGQRGLIVSPPRAGKTIMMQNMAKAVLTNYPEAYCIMLLIDERPEEVTDMERQVKGPNCEVISSTFDEPPSRHVQVAEMVIEKAKRMVEFGTDVVIFLDSITRLARAWNSECPPSGKLLSGGLDANALQRPKRFLGSARKVEEGGSLTIIATALVDTGSRMDDVIFEEFKGTGNQEIVLDRRMVDRRIYPAIDINASGTRREEMLMDPEEYRRVCILRRVLNEMNPPDAMEFLLGHMSKNKTNAEFLMSMNVQ</sequence>
<organism evidence="14 15">
    <name type="scientific">Bremerella volcania</name>
    <dbReference type="NCBI Taxonomy" id="2527984"/>
    <lineage>
        <taxon>Bacteria</taxon>
        <taxon>Pseudomonadati</taxon>
        <taxon>Planctomycetota</taxon>
        <taxon>Planctomycetia</taxon>
        <taxon>Pirellulales</taxon>
        <taxon>Pirellulaceae</taxon>
        <taxon>Bremerella</taxon>
    </lineage>
</organism>
<dbReference type="SMART" id="SM00357">
    <property type="entry name" value="CSP"/>
    <property type="match status" value="1"/>
</dbReference>
<feature type="binding site" evidence="9">
    <location>
        <position position="331"/>
    </location>
    <ligand>
        <name>ATP</name>
        <dbReference type="ChEBI" id="CHEBI:30616"/>
    </ligand>
</feature>
<dbReference type="Pfam" id="PF07497">
    <property type="entry name" value="Rho_RNA_bind"/>
    <property type="match status" value="1"/>
</dbReference>
<comment type="subunit">
    <text evidence="9">Homohexamer. The homohexamer assembles into an open ring structure.</text>
</comment>
<gene>
    <name evidence="9" type="primary">rho</name>
    <name evidence="14" type="ORF">Pan97_13480</name>
</gene>
<dbReference type="Gene3D" id="3.40.50.300">
    <property type="entry name" value="P-loop containing nucleotide triphosphate hydrolases"/>
    <property type="match status" value="1"/>
</dbReference>
<dbReference type="GO" id="GO:0016787">
    <property type="term" value="F:hydrolase activity"/>
    <property type="evidence" value="ECO:0007669"/>
    <property type="project" value="UniProtKB-KW"/>
</dbReference>
<dbReference type="Pfam" id="PF00006">
    <property type="entry name" value="ATP-synt_ab"/>
    <property type="match status" value="1"/>
</dbReference>
<dbReference type="GO" id="GO:0006353">
    <property type="term" value="P:DNA-templated transcription termination"/>
    <property type="evidence" value="ECO:0007669"/>
    <property type="project" value="UniProtKB-UniRule"/>
</dbReference>
<keyword evidence="6 9" id="KW-0694">RNA-binding</keyword>
<dbReference type="OrthoDB" id="9805197at2"/>
<keyword evidence="8 9" id="KW-0804">Transcription</keyword>
<dbReference type="PROSITE" id="PS51856">
    <property type="entry name" value="RHO_RNA_BD"/>
    <property type="match status" value="1"/>
</dbReference>
<evidence type="ECO:0000259" key="13">
    <source>
        <dbReference type="PROSITE" id="PS51856"/>
    </source>
</evidence>
<dbReference type="SUPFAM" id="SSF68912">
    <property type="entry name" value="Rho N-terminal domain-like"/>
    <property type="match status" value="1"/>
</dbReference>
<dbReference type="SUPFAM" id="SSF52540">
    <property type="entry name" value="P-loop containing nucleoside triphosphate hydrolases"/>
    <property type="match status" value="1"/>
</dbReference>
<dbReference type="Gene3D" id="2.40.50.140">
    <property type="entry name" value="Nucleic acid-binding proteins"/>
    <property type="match status" value="1"/>
</dbReference>
<dbReference type="SMART" id="SM00382">
    <property type="entry name" value="AAA"/>
    <property type="match status" value="1"/>
</dbReference>
<dbReference type="InterPro" id="IPR000194">
    <property type="entry name" value="ATPase_F1/V1/A1_a/bsu_nucl-bd"/>
</dbReference>
<dbReference type="GO" id="GO:0003723">
    <property type="term" value="F:RNA binding"/>
    <property type="evidence" value="ECO:0007669"/>
    <property type="project" value="UniProtKB-UniRule"/>
</dbReference>
<dbReference type="InterPro" id="IPR036269">
    <property type="entry name" value="Rho_N_sf"/>
</dbReference>
<keyword evidence="7 9" id="KW-0805">Transcription regulation</keyword>
<keyword evidence="2 9" id="KW-0547">Nucleotide-binding</keyword>
<feature type="domain" description="Rho RNA-BD" evidence="13">
    <location>
        <begin position="170"/>
        <end position="245"/>
    </location>
</feature>
<dbReference type="InterPro" id="IPR011112">
    <property type="entry name" value="Rho-like_N"/>
</dbReference>
<evidence type="ECO:0000256" key="2">
    <source>
        <dbReference type="ARBA" id="ARBA00022741"/>
    </source>
</evidence>
<evidence type="ECO:0000256" key="8">
    <source>
        <dbReference type="ARBA" id="ARBA00023163"/>
    </source>
</evidence>
<dbReference type="InterPro" id="IPR011113">
    <property type="entry name" value="Rho_RNA-bd"/>
</dbReference>
<protein>
    <recommendedName>
        <fullName evidence="9 10">Transcription termination factor Rho</fullName>
        <ecNumber evidence="9 10">3.6.4.-</ecNumber>
    </recommendedName>
    <alternativeName>
        <fullName evidence="9">ATP-dependent helicase Rho</fullName>
    </alternativeName>
</protein>
<evidence type="ECO:0000313" key="15">
    <source>
        <dbReference type="Proteomes" id="UP000318626"/>
    </source>
</evidence>
<accession>A0A518C541</accession>